<dbReference type="RefSeq" id="WP_171100613.1">
    <property type="nucleotide sequence ID" value="NZ_CP053084.1"/>
</dbReference>
<dbReference type="InterPro" id="IPR014553">
    <property type="entry name" value="Aminopept"/>
</dbReference>
<keyword evidence="2" id="KW-0645">Protease</keyword>
<keyword evidence="2" id="KW-0378">Hydrolase</keyword>
<dbReference type="Proteomes" id="UP000501130">
    <property type="component" value="Chromosome"/>
</dbReference>
<proteinExistence type="predicted"/>
<feature type="chain" id="PRO_5046208494" evidence="1">
    <location>
        <begin position="21"/>
        <end position="363"/>
    </location>
</feature>
<feature type="signal peptide" evidence="1">
    <location>
        <begin position="1"/>
        <end position="20"/>
    </location>
</feature>
<evidence type="ECO:0000313" key="2">
    <source>
        <dbReference type="EMBL" id="QJR30555.1"/>
    </source>
</evidence>
<reference evidence="2 3" key="1">
    <citation type="submission" date="2020-05" db="EMBL/GenBank/DDBJ databases">
        <title>Compete genome of Limnobacter sp. SAORIC-580.</title>
        <authorList>
            <person name="Song J."/>
            <person name="Cho J.-C."/>
        </authorList>
    </citation>
    <scope>NUCLEOTIDE SEQUENCE [LARGE SCALE GENOMIC DNA]</scope>
    <source>
        <strain evidence="2 3">SAORIC-580</strain>
    </source>
</reference>
<gene>
    <name evidence="2" type="ORF">HKT17_13025</name>
</gene>
<keyword evidence="1" id="KW-0732">Signal</keyword>
<evidence type="ECO:0000313" key="3">
    <source>
        <dbReference type="Proteomes" id="UP000501130"/>
    </source>
</evidence>
<keyword evidence="3" id="KW-1185">Reference proteome</keyword>
<name>A0ABX6N7X8_9BURK</name>
<sequence>MIRRSMLSGLLLVSAVLLNACSTGSYFWQATTGHLRVLGAAENIDEVLLRPDLSGKLRTQLQYVQEIREFSVVQLGLPDNRSYRTYADLNRAYAVWNVVASQPDSLTLETWCFPLIGCISYKGFYSESRAAALADDLRKQGLDVAVLGVPAYSTLGFTPDPVLNTFVNYPAGELARLVFHELAHQMVYIADDTMFNESFATAVEELGVIAWLAQPGREVLKAQYEIFDSRRNAFRLMLARARDDLEQIYENSNRLDTPQVLRLKEQRFKQLLVDYDALKESWGGWAGYDRFMAEDLNNAKLGVSGLYTQYVPAFKALHNLCDQSFQRFYTATEMLGEFSREQRETLLTELEHREPLSFGFKCL</sequence>
<dbReference type="GO" id="GO:0004177">
    <property type="term" value="F:aminopeptidase activity"/>
    <property type="evidence" value="ECO:0007669"/>
    <property type="project" value="UniProtKB-KW"/>
</dbReference>
<accession>A0ABX6N7X8</accession>
<protein>
    <submittedName>
        <fullName evidence="2">Aminopeptidase</fullName>
    </submittedName>
</protein>
<keyword evidence="2" id="KW-0031">Aminopeptidase</keyword>
<organism evidence="2 3">
    <name type="scientific">Limnobacter profundi</name>
    <dbReference type="NCBI Taxonomy" id="2732163"/>
    <lineage>
        <taxon>Bacteria</taxon>
        <taxon>Pseudomonadati</taxon>
        <taxon>Pseudomonadota</taxon>
        <taxon>Betaproteobacteria</taxon>
        <taxon>Burkholderiales</taxon>
        <taxon>Burkholderiaceae</taxon>
        <taxon>Limnobacter</taxon>
    </lineage>
</organism>
<evidence type="ECO:0000256" key="1">
    <source>
        <dbReference type="SAM" id="SignalP"/>
    </source>
</evidence>
<dbReference type="Pfam" id="PF10023">
    <property type="entry name" value="Aminopep"/>
    <property type="match status" value="1"/>
</dbReference>
<dbReference type="EMBL" id="CP053084">
    <property type="protein sequence ID" value="QJR30555.1"/>
    <property type="molecule type" value="Genomic_DNA"/>
</dbReference>
<dbReference type="PIRSF" id="PIRSF029285">
    <property type="entry name" value="Aminopept"/>
    <property type="match status" value="1"/>
</dbReference>